<evidence type="ECO:0000313" key="2">
    <source>
        <dbReference type="Proteomes" id="UP000827092"/>
    </source>
</evidence>
<gene>
    <name evidence="1" type="ORF">JTE90_012895</name>
</gene>
<dbReference type="Proteomes" id="UP000827092">
    <property type="component" value="Unassembled WGS sequence"/>
</dbReference>
<sequence length="121" mass="13883">MHVQHVQNNYAAGNIRPQLVWDAAQRLSSSPLYEEYGIGLCSSWMDDVNDFSIAFEFEDKEFLDNFFDFENQEENDKEQTVWPEDEITDCNPGGIETLISGEEGLRMAPAEGYRPISVLNR</sequence>
<dbReference type="AlphaFoldDB" id="A0AAV6TM84"/>
<organism evidence="1 2">
    <name type="scientific">Oedothorax gibbosus</name>
    <dbReference type="NCBI Taxonomy" id="931172"/>
    <lineage>
        <taxon>Eukaryota</taxon>
        <taxon>Metazoa</taxon>
        <taxon>Ecdysozoa</taxon>
        <taxon>Arthropoda</taxon>
        <taxon>Chelicerata</taxon>
        <taxon>Arachnida</taxon>
        <taxon>Araneae</taxon>
        <taxon>Araneomorphae</taxon>
        <taxon>Entelegynae</taxon>
        <taxon>Araneoidea</taxon>
        <taxon>Linyphiidae</taxon>
        <taxon>Erigoninae</taxon>
        <taxon>Oedothorax</taxon>
    </lineage>
</organism>
<evidence type="ECO:0000313" key="1">
    <source>
        <dbReference type="EMBL" id="KAG8172907.1"/>
    </source>
</evidence>
<reference evidence="1 2" key="1">
    <citation type="journal article" date="2022" name="Nat. Ecol. Evol.">
        <title>A masculinizing supergene underlies an exaggerated male reproductive morph in a spider.</title>
        <authorList>
            <person name="Hendrickx F."/>
            <person name="De Corte Z."/>
            <person name="Sonet G."/>
            <person name="Van Belleghem S.M."/>
            <person name="Kostlbacher S."/>
            <person name="Vangestel C."/>
        </authorList>
    </citation>
    <scope>NUCLEOTIDE SEQUENCE [LARGE SCALE GENOMIC DNA]</scope>
    <source>
        <strain evidence="1">W744_W776</strain>
    </source>
</reference>
<accession>A0AAV6TM84</accession>
<proteinExistence type="predicted"/>
<comment type="caution">
    <text evidence="1">The sequence shown here is derived from an EMBL/GenBank/DDBJ whole genome shotgun (WGS) entry which is preliminary data.</text>
</comment>
<keyword evidence="2" id="KW-1185">Reference proteome</keyword>
<protein>
    <submittedName>
        <fullName evidence="1">Uncharacterized protein</fullName>
    </submittedName>
</protein>
<name>A0AAV6TM84_9ARAC</name>
<dbReference type="EMBL" id="JAFNEN010002255">
    <property type="protein sequence ID" value="KAG8172907.1"/>
    <property type="molecule type" value="Genomic_DNA"/>
</dbReference>